<evidence type="ECO:0000256" key="1">
    <source>
        <dbReference type="SAM" id="MobiDB-lite"/>
    </source>
</evidence>
<proteinExistence type="predicted"/>
<dbReference type="AlphaFoldDB" id="X8DA16"/>
<comment type="caution">
    <text evidence="2">The sequence shown here is derived from an EMBL/GenBank/DDBJ whole genome shotgun (WGS) entry which is preliminary data.</text>
</comment>
<protein>
    <submittedName>
        <fullName evidence="2">Uncharacterized protein</fullName>
    </submittedName>
</protein>
<feature type="region of interest" description="Disordered" evidence="1">
    <location>
        <begin position="28"/>
        <end position="55"/>
    </location>
</feature>
<evidence type="ECO:0000313" key="2">
    <source>
        <dbReference type="EMBL" id="EUA65472.1"/>
    </source>
</evidence>
<dbReference type="EMBL" id="JAOB01000027">
    <property type="protein sequence ID" value="EUA65472.1"/>
    <property type="molecule type" value="Genomic_DNA"/>
</dbReference>
<dbReference type="Gene3D" id="3.90.1720.10">
    <property type="entry name" value="endopeptidase domain like (from Nostoc punctiforme)"/>
    <property type="match status" value="1"/>
</dbReference>
<gene>
    <name evidence="2" type="ORF">I553_10769</name>
</gene>
<dbReference type="PATRIC" id="fig|1299334.3.peg.2455"/>
<reference evidence="2" key="1">
    <citation type="submission" date="2014-01" db="EMBL/GenBank/DDBJ databases">
        <authorList>
            <person name="Brown-Elliot B."/>
            <person name="Wallace R."/>
            <person name="Lenaerts A."/>
            <person name="Ordway D."/>
            <person name="DeGroote M.A."/>
            <person name="Parker T."/>
            <person name="Sizemore C."/>
            <person name="Tallon L.J."/>
            <person name="Sadzewicz L.K."/>
            <person name="Sengamalay N."/>
            <person name="Fraser C.M."/>
            <person name="Hine E."/>
            <person name="Shefchek K.A."/>
            <person name="Das S.P."/>
            <person name="Tettelin H."/>
        </authorList>
    </citation>
    <scope>NUCLEOTIDE SEQUENCE [LARGE SCALE GENOMIC DNA]</scope>
    <source>
        <strain evidence="2">4042</strain>
    </source>
</reference>
<sequence length="55" mass="5464">MTTPASEGEKIVNAARRALGLPYIWGGGNAAGPTGGASTARGWSNTALPKPPTAN</sequence>
<organism evidence="2">
    <name type="scientific">Mycobacterium xenopi 4042</name>
    <dbReference type="NCBI Taxonomy" id="1299334"/>
    <lineage>
        <taxon>Bacteria</taxon>
        <taxon>Bacillati</taxon>
        <taxon>Actinomycetota</taxon>
        <taxon>Actinomycetes</taxon>
        <taxon>Mycobacteriales</taxon>
        <taxon>Mycobacteriaceae</taxon>
        <taxon>Mycobacterium</taxon>
    </lineage>
</organism>
<name>X8DA16_MYCXE</name>
<accession>X8DA16</accession>